<comment type="caution">
    <text evidence="1">The sequence shown here is derived from an EMBL/GenBank/DDBJ whole genome shotgun (WGS) entry which is preliminary data.</text>
</comment>
<dbReference type="AlphaFoldDB" id="A0ABD0LFF9"/>
<gene>
    <name evidence="1" type="ORF">BaRGS_00010430</name>
</gene>
<sequence length="314" mass="34416">SDHSEAAFATMGGRGVLNDDGHWMFCCVSVTLGQGANLALGLHGYLARPGRSRPDTLARRETGCYLARGGEEAAPRGGNTPPTTVTTLYSNQRTHDLNTRAALTRLGSARLTLERSLGCVVAGRRYPRPSPSARIQTGGSYHTAPSRDTVNSTHLITRASLLPAVCLKPPAPCPPLPRAELKEHVHPPRLLGLQRETGGREAHGRVKVKWPPRYKVTMSCFARFTDGCNFRSRCPRRGREARACLGCLSDVVSVEKQGDRVDDLRQEKGQLGGEMLSSDLRCLPEPVTLVCPFTLHSCFIRLVKEDKRCRRVQS</sequence>
<accession>A0ABD0LFF9</accession>
<feature type="non-terminal residue" evidence="1">
    <location>
        <position position="1"/>
    </location>
</feature>
<proteinExistence type="predicted"/>
<dbReference type="EMBL" id="JACVVK020000052">
    <property type="protein sequence ID" value="KAK7498170.1"/>
    <property type="molecule type" value="Genomic_DNA"/>
</dbReference>
<keyword evidence="2" id="KW-1185">Reference proteome</keyword>
<reference evidence="1 2" key="1">
    <citation type="journal article" date="2023" name="Sci. Data">
        <title>Genome assembly of the Korean intertidal mud-creeper Batillaria attramentaria.</title>
        <authorList>
            <person name="Patra A.K."/>
            <person name="Ho P.T."/>
            <person name="Jun S."/>
            <person name="Lee S.J."/>
            <person name="Kim Y."/>
            <person name="Won Y.J."/>
        </authorList>
    </citation>
    <scope>NUCLEOTIDE SEQUENCE [LARGE SCALE GENOMIC DNA]</scope>
    <source>
        <strain evidence="1">Wonlab-2016</strain>
    </source>
</reference>
<protein>
    <submittedName>
        <fullName evidence="1">Uncharacterized protein</fullName>
    </submittedName>
</protein>
<organism evidence="1 2">
    <name type="scientific">Batillaria attramentaria</name>
    <dbReference type="NCBI Taxonomy" id="370345"/>
    <lineage>
        <taxon>Eukaryota</taxon>
        <taxon>Metazoa</taxon>
        <taxon>Spiralia</taxon>
        <taxon>Lophotrochozoa</taxon>
        <taxon>Mollusca</taxon>
        <taxon>Gastropoda</taxon>
        <taxon>Caenogastropoda</taxon>
        <taxon>Sorbeoconcha</taxon>
        <taxon>Cerithioidea</taxon>
        <taxon>Batillariidae</taxon>
        <taxon>Batillaria</taxon>
    </lineage>
</organism>
<evidence type="ECO:0000313" key="2">
    <source>
        <dbReference type="Proteomes" id="UP001519460"/>
    </source>
</evidence>
<dbReference type="Proteomes" id="UP001519460">
    <property type="component" value="Unassembled WGS sequence"/>
</dbReference>
<name>A0ABD0LFF9_9CAEN</name>
<evidence type="ECO:0000313" key="1">
    <source>
        <dbReference type="EMBL" id="KAK7498170.1"/>
    </source>
</evidence>